<comment type="caution">
    <text evidence="1">The sequence shown here is derived from an EMBL/GenBank/DDBJ whole genome shotgun (WGS) entry which is preliminary data.</text>
</comment>
<dbReference type="AlphaFoldDB" id="A0A6N8FR10"/>
<proteinExistence type="predicted"/>
<dbReference type="Proteomes" id="UP000441797">
    <property type="component" value="Unassembled WGS sequence"/>
</dbReference>
<dbReference type="EMBL" id="NAPY01000001">
    <property type="protein sequence ID" value="MUL34805.1"/>
    <property type="molecule type" value="Genomic_DNA"/>
</dbReference>
<evidence type="ECO:0008006" key="3">
    <source>
        <dbReference type="Google" id="ProtNLM"/>
    </source>
</evidence>
<keyword evidence="2" id="KW-1185">Reference proteome</keyword>
<dbReference type="PANTHER" id="PTHR35585">
    <property type="entry name" value="HHE DOMAIN PROTEIN (AFU_ORTHOLOGUE AFUA_4G00730)"/>
    <property type="match status" value="1"/>
</dbReference>
<protein>
    <recommendedName>
        <fullName evidence="3">Hemerythrin-like domain-containing protein</fullName>
    </recommendedName>
</protein>
<evidence type="ECO:0000313" key="1">
    <source>
        <dbReference type="EMBL" id="MUL34805.1"/>
    </source>
</evidence>
<dbReference type="OrthoDB" id="424120at2"/>
<gene>
    <name evidence="1" type="ORF">BWI75_00110</name>
</gene>
<accession>A0A6N8FR10</accession>
<organism evidence="1 2">
    <name type="scientific">Gloeocapsopsis dulcis AAB1 = 1H9</name>
    <dbReference type="NCBI Taxonomy" id="1433147"/>
    <lineage>
        <taxon>Bacteria</taxon>
        <taxon>Bacillati</taxon>
        <taxon>Cyanobacteriota</taxon>
        <taxon>Cyanophyceae</taxon>
        <taxon>Oscillatoriophycideae</taxon>
        <taxon>Chroococcales</taxon>
        <taxon>Chroococcaceae</taxon>
        <taxon>Gloeocapsopsis</taxon>
        <taxon>Gloeocapsopsis dulcis</taxon>
    </lineage>
</organism>
<reference evidence="1 2" key="1">
    <citation type="journal article" date="2019" name="Front. Microbiol.">
        <title>Genomic Features for Desiccation Tolerance and Sugar Biosynthesis in the Extremophile Gloeocapsopsis sp. UTEX B3054.</title>
        <authorList>
            <person name="Urrejola C."/>
            <person name="Alcorta J."/>
            <person name="Salas L."/>
            <person name="Vasquez M."/>
            <person name="Polz M.F."/>
            <person name="Vicuna R."/>
            <person name="Diez B."/>
        </authorList>
    </citation>
    <scope>NUCLEOTIDE SEQUENCE [LARGE SCALE GENOMIC DNA]</scope>
    <source>
        <strain evidence="1 2">1H9</strain>
    </source>
</reference>
<dbReference type="PANTHER" id="PTHR35585:SF1">
    <property type="entry name" value="HHE DOMAIN PROTEIN (AFU_ORTHOLOGUE AFUA_4G00730)"/>
    <property type="match status" value="1"/>
</dbReference>
<name>A0A6N8FR10_9CHRO</name>
<dbReference type="RefSeq" id="WP_105220365.1">
    <property type="nucleotide sequence ID" value="NZ_CAWNSU010000059.1"/>
</dbReference>
<sequence>MDVLDLIKQKYQKIVDLLSELCSPGIQKRYTIFNQLSQEINLLAELEQQTFYPFLRQRYPNHDEQIMINEGEYSRIQQLLEELESFSPASKEFEQKSSDMHNIVKYYIQEKVDKVLLEASKCLTNTERQQLSHEFIERQDFLNNY</sequence>
<evidence type="ECO:0000313" key="2">
    <source>
        <dbReference type="Proteomes" id="UP000441797"/>
    </source>
</evidence>